<dbReference type="InterPro" id="IPR036610">
    <property type="entry name" value="PEBP-like_sf"/>
</dbReference>
<sequence>MYIPRAFLLTLSFAFNAVCQDISLTEIPNDTSIVFQPSVLFEVAFPQVSGSSIEVNAGIQLPRNSTAIPPRFSVRNGGLHPGSSFVIAMIDLDAPTPQAPTLSQIRHFLGGNFHPTPGGRGTQDLVNSTVALSDFLQPTPPAGSDPHRYVFLLFNQPKGFNQQTLVNATTSVTNFDLSQFSADVGLGDPIGGTFILESDTLGAVEGALETVRMESSFQIPNDANLDFNPNFILDVTFPQAEGGSVPLSAGMTLPRGETAIPPIFNLVVPNAKCEADDFVLAMVDLDAPTPQSPTSAQIRHFLGGDFHFAPLGKGGAVTFVNSTPAISQYRQPTPPAGSDPHRYVFLVFNQPSGFDEQTVVTPTTSIANFNISDFAIEVGLGNPIAGNFMLVGPVAS</sequence>
<organism evidence="2 3">
    <name type="scientific">Meripilus lineatus</name>
    <dbReference type="NCBI Taxonomy" id="2056292"/>
    <lineage>
        <taxon>Eukaryota</taxon>
        <taxon>Fungi</taxon>
        <taxon>Dikarya</taxon>
        <taxon>Basidiomycota</taxon>
        <taxon>Agaricomycotina</taxon>
        <taxon>Agaricomycetes</taxon>
        <taxon>Polyporales</taxon>
        <taxon>Meripilaceae</taxon>
        <taxon>Meripilus</taxon>
    </lineage>
</organism>
<proteinExistence type="predicted"/>
<reference evidence="2" key="1">
    <citation type="submission" date="2022-07" db="EMBL/GenBank/DDBJ databases">
        <title>Genome Sequence of Physisporinus lineatus.</title>
        <authorList>
            <person name="Buettner E."/>
        </authorList>
    </citation>
    <scope>NUCLEOTIDE SEQUENCE</scope>
    <source>
        <strain evidence="2">VT162</strain>
    </source>
</reference>
<dbReference type="Proteomes" id="UP001212997">
    <property type="component" value="Unassembled WGS sequence"/>
</dbReference>
<evidence type="ECO:0000313" key="2">
    <source>
        <dbReference type="EMBL" id="KAJ3483642.1"/>
    </source>
</evidence>
<protein>
    <recommendedName>
        <fullName evidence="4">PEBP-like protein</fullName>
    </recommendedName>
</protein>
<dbReference type="EMBL" id="JANAWD010000220">
    <property type="protein sequence ID" value="KAJ3483642.1"/>
    <property type="molecule type" value="Genomic_DNA"/>
</dbReference>
<dbReference type="CDD" id="cd00866">
    <property type="entry name" value="PEBP_euk"/>
    <property type="match status" value="2"/>
</dbReference>
<keyword evidence="3" id="KW-1185">Reference proteome</keyword>
<comment type="caution">
    <text evidence="2">The sequence shown here is derived from an EMBL/GenBank/DDBJ whole genome shotgun (WGS) entry which is preliminary data.</text>
</comment>
<gene>
    <name evidence="2" type="ORF">NLI96_g6171</name>
</gene>
<dbReference type="InterPro" id="IPR008914">
    <property type="entry name" value="PEBP"/>
</dbReference>
<dbReference type="Gene3D" id="3.90.280.10">
    <property type="entry name" value="PEBP-like"/>
    <property type="match status" value="2"/>
</dbReference>
<keyword evidence="1" id="KW-0732">Signal</keyword>
<evidence type="ECO:0000256" key="1">
    <source>
        <dbReference type="SAM" id="SignalP"/>
    </source>
</evidence>
<dbReference type="SUPFAM" id="SSF49777">
    <property type="entry name" value="PEBP-like"/>
    <property type="match status" value="2"/>
</dbReference>
<dbReference type="PANTHER" id="PTHR11362:SF82">
    <property type="entry name" value="PHOSPHATIDYLETHANOLAMINE-BINDING PROTEIN 4"/>
    <property type="match status" value="1"/>
</dbReference>
<name>A0AAD5V6C7_9APHY</name>
<evidence type="ECO:0000313" key="3">
    <source>
        <dbReference type="Proteomes" id="UP001212997"/>
    </source>
</evidence>
<feature type="chain" id="PRO_5042046929" description="PEBP-like protein" evidence="1">
    <location>
        <begin position="20"/>
        <end position="396"/>
    </location>
</feature>
<accession>A0AAD5V6C7</accession>
<dbReference type="InterPro" id="IPR035810">
    <property type="entry name" value="PEBP_euk"/>
</dbReference>
<dbReference type="AlphaFoldDB" id="A0AAD5V6C7"/>
<dbReference type="PANTHER" id="PTHR11362">
    <property type="entry name" value="PHOSPHATIDYLETHANOLAMINE-BINDING PROTEIN"/>
    <property type="match status" value="1"/>
</dbReference>
<feature type="signal peptide" evidence="1">
    <location>
        <begin position="1"/>
        <end position="19"/>
    </location>
</feature>
<dbReference type="Pfam" id="PF01161">
    <property type="entry name" value="PBP"/>
    <property type="match status" value="2"/>
</dbReference>
<evidence type="ECO:0008006" key="4">
    <source>
        <dbReference type="Google" id="ProtNLM"/>
    </source>
</evidence>